<keyword evidence="3" id="KW-1185">Reference proteome</keyword>
<organism evidence="2 3">
    <name type="scientific">Eimeria brunetti</name>
    <dbReference type="NCBI Taxonomy" id="51314"/>
    <lineage>
        <taxon>Eukaryota</taxon>
        <taxon>Sar</taxon>
        <taxon>Alveolata</taxon>
        <taxon>Apicomplexa</taxon>
        <taxon>Conoidasida</taxon>
        <taxon>Coccidia</taxon>
        <taxon>Eucoccidiorida</taxon>
        <taxon>Eimeriorina</taxon>
        <taxon>Eimeriidae</taxon>
        <taxon>Eimeria</taxon>
    </lineage>
</organism>
<reference evidence="2" key="2">
    <citation type="submission" date="2013-10" db="EMBL/GenBank/DDBJ databases">
        <authorList>
            <person name="Aslett M."/>
        </authorList>
    </citation>
    <scope>NUCLEOTIDE SEQUENCE [LARGE SCALE GENOMIC DNA]</scope>
    <source>
        <strain evidence="2">Houghton</strain>
    </source>
</reference>
<dbReference type="VEuPathDB" id="ToxoDB:EBH_0020360"/>
<reference evidence="2" key="1">
    <citation type="submission" date="2013-10" db="EMBL/GenBank/DDBJ databases">
        <title>Genomic analysis of the causative agents of coccidiosis in chickens.</title>
        <authorList>
            <person name="Reid A.J."/>
            <person name="Blake D."/>
            <person name="Billington K."/>
            <person name="Browne H."/>
            <person name="Dunn M."/>
            <person name="Hung S."/>
            <person name="Kawahara F."/>
            <person name="Miranda-Saavedra D."/>
            <person name="Mourier T."/>
            <person name="Nagra H."/>
            <person name="Otto T.D."/>
            <person name="Rawlings N."/>
            <person name="Sanchez A."/>
            <person name="Sanders M."/>
            <person name="Subramaniam C."/>
            <person name="Tay Y."/>
            <person name="Dear P."/>
            <person name="Doerig C."/>
            <person name="Gruber A."/>
            <person name="Parkinson J."/>
            <person name="Shirley M."/>
            <person name="Wan K.L."/>
            <person name="Berriman M."/>
            <person name="Tomley F."/>
            <person name="Pain A."/>
        </authorList>
    </citation>
    <scope>NUCLEOTIDE SEQUENCE [LARGE SCALE GENOMIC DNA]</scope>
    <source>
        <strain evidence="2">Houghton</strain>
    </source>
</reference>
<feature type="compositionally biased region" description="Polar residues" evidence="1">
    <location>
        <begin position="129"/>
        <end position="142"/>
    </location>
</feature>
<dbReference type="OrthoDB" id="350011at2759"/>
<dbReference type="AlphaFoldDB" id="U6LIU7"/>
<dbReference type="EMBL" id="HG711126">
    <property type="protein sequence ID" value="CDJ48429.1"/>
    <property type="molecule type" value="Genomic_DNA"/>
</dbReference>
<evidence type="ECO:0000313" key="3">
    <source>
        <dbReference type="Proteomes" id="UP000030750"/>
    </source>
</evidence>
<dbReference type="Proteomes" id="UP000030750">
    <property type="component" value="Unassembled WGS sequence"/>
</dbReference>
<accession>U6LIU7</accession>
<protein>
    <submittedName>
        <fullName evidence="2">Uncharacterized protein</fullName>
    </submittedName>
</protein>
<proteinExistence type="predicted"/>
<evidence type="ECO:0000313" key="2">
    <source>
        <dbReference type="EMBL" id="CDJ48429.1"/>
    </source>
</evidence>
<feature type="compositionally biased region" description="Polar residues" evidence="1">
    <location>
        <begin position="110"/>
        <end position="120"/>
    </location>
</feature>
<feature type="region of interest" description="Disordered" evidence="1">
    <location>
        <begin position="110"/>
        <end position="142"/>
    </location>
</feature>
<name>U6LIU7_9EIME</name>
<gene>
    <name evidence="2" type="ORF">EBH_0020360</name>
</gene>
<sequence>MALPQELWGNELREYLDGEALRCWLDLNQFDTDMTDWPHVKQGLTKSFCSVDRATLIYQMATNQWTVSPDWGKKLLGREVQLTAEGRDVGENQQPLVVQSHAGTTLQVEEGLTRNQDQGTGLTGDTAEANCQQGTSSQELRW</sequence>
<evidence type="ECO:0000256" key="1">
    <source>
        <dbReference type="SAM" id="MobiDB-lite"/>
    </source>
</evidence>